<keyword evidence="3" id="KW-1185">Reference proteome</keyword>
<dbReference type="PANTHER" id="PTHR34825">
    <property type="entry name" value="CONSERVED PROTEIN, WITH A WEAK D-GALACTARATE DEHYDRATASE/ALTRONATE HYDROLASE DOMAIN"/>
    <property type="match status" value="1"/>
</dbReference>
<evidence type="ECO:0000259" key="1">
    <source>
        <dbReference type="Pfam" id="PF09820"/>
    </source>
</evidence>
<evidence type="ECO:0000313" key="2">
    <source>
        <dbReference type="EMBL" id="OUD15525.1"/>
    </source>
</evidence>
<dbReference type="Proteomes" id="UP000194798">
    <property type="component" value="Unassembled WGS sequence"/>
</dbReference>
<protein>
    <recommendedName>
        <fullName evidence="1">AAA-ATPase-like domain-containing protein</fullName>
    </recommendedName>
</protein>
<sequence>MKFPYGISDFNALIKEGYFYVDRTDRIPLLEEAGKQLLFLRPRRFGKSLLLNMLSNYYDLAMASEFDTLFGHLAIGKNPTEKHNQYLVMTWDFSSVLPMGSTNELKDVLYRYLNVAMEDFATTYQAQLKQPIKIYDDAAASFWSLINAVKASNHKLYLFIDEYDNFANEVMSSKIRNNDRYADLVYGEGLLKSLFKNVKAAAAGNGLDRVFITGVSPVIMADISSGYNVATNIYRNPEFNDLCGFTETEIQHALYQVANECQQRGDVLDTNVAMKTMRQFYNGYCFNQHDFTSVYNPTLALYFLKNLAQYCRYPDNLLDHNLGMDRDRINYIAQLPNGSALIQRICDDSQQVIVPQLHDRFGVEDLIKHEQEEEELASLLYYLGVLTQDKVVALGKLQLRVPNLVIRSLYVEKLRKLLLPDVQLSDFRQAKEQFFITGDLQPLCEFIQARLNVFSNRDYRWVNEFAIKTAFMMLLFDDRLYIVDSEPELKRQYADFTLIARPDMRQYEMLDHLMEFKFVKLSDVNLNGKEVQSLSDNELQELPQVQAALTAAFAQLATYQPILFERYGEDILRLQTTAVVAIGFERVVWRRESEVCIKNKCLKNDISVA</sequence>
<dbReference type="AlphaFoldDB" id="A0A251XC93"/>
<gene>
    <name evidence="2" type="ORF">TPSD3_03120</name>
</gene>
<proteinExistence type="predicted"/>
<reference evidence="2 3" key="1">
    <citation type="submission" date="2016-12" db="EMBL/GenBank/DDBJ databases">
        <title>Thioflexothrix psekupsii D3 genome sequencing and assembly.</title>
        <authorList>
            <person name="Fomenkov A."/>
            <person name="Vincze T."/>
            <person name="Grabovich M."/>
            <person name="Anton B.P."/>
            <person name="Dubinina G."/>
            <person name="Orlova M."/>
            <person name="Belousova E."/>
            <person name="Roberts R.J."/>
        </authorList>
    </citation>
    <scope>NUCLEOTIDE SEQUENCE [LARGE SCALE GENOMIC DNA]</scope>
    <source>
        <strain evidence="2">D3</strain>
    </source>
</reference>
<dbReference type="PANTHER" id="PTHR34825:SF2">
    <property type="entry name" value="AAA-ATPASE-LIKE DOMAIN-CONTAINING PROTEIN"/>
    <property type="match status" value="1"/>
</dbReference>
<dbReference type="EMBL" id="MSLT01000006">
    <property type="protein sequence ID" value="OUD15525.1"/>
    <property type="molecule type" value="Genomic_DNA"/>
</dbReference>
<feature type="domain" description="AAA-ATPase-like" evidence="1">
    <location>
        <begin position="4"/>
        <end position="223"/>
    </location>
</feature>
<dbReference type="OrthoDB" id="5619744at2"/>
<dbReference type="InterPro" id="IPR018631">
    <property type="entry name" value="AAA-ATPase-like_dom"/>
</dbReference>
<evidence type="ECO:0000313" key="3">
    <source>
        <dbReference type="Proteomes" id="UP000194798"/>
    </source>
</evidence>
<dbReference type="RefSeq" id="WP_086487122.1">
    <property type="nucleotide sequence ID" value="NZ_MSLT01000006.1"/>
</dbReference>
<organism evidence="2 3">
    <name type="scientific">Thioflexithrix psekupsensis</name>
    <dbReference type="NCBI Taxonomy" id="1570016"/>
    <lineage>
        <taxon>Bacteria</taxon>
        <taxon>Pseudomonadati</taxon>
        <taxon>Pseudomonadota</taxon>
        <taxon>Gammaproteobacteria</taxon>
        <taxon>Thiotrichales</taxon>
        <taxon>Thioflexithrix</taxon>
    </lineage>
</organism>
<name>A0A251XC93_9GAMM</name>
<dbReference type="Pfam" id="PF09820">
    <property type="entry name" value="AAA-ATPase_like"/>
    <property type="match status" value="1"/>
</dbReference>
<comment type="caution">
    <text evidence="2">The sequence shown here is derived from an EMBL/GenBank/DDBJ whole genome shotgun (WGS) entry which is preliminary data.</text>
</comment>
<accession>A0A251XC93</accession>